<evidence type="ECO:0000313" key="1">
    <source>
        <dbReference type="EMBL" id="MEV0972466.1"/>
    </source>
</evidence>
<keyword evidence="2" id="KW-1185">Reference proteome</keyword>
<sequence>MAAGTSGGLLDDLHAQSVFKHEILRQYMAPFIAMPGSTAEGNQVVVLDGFAGRGRYQDGSPGSAELILQAIQAFRGSRNVTGFFVEKDPALYPSLQGVVEEYVETGVRSQAFLGAVEDHLNIVIRQAVSSPLFLFLDPCGAGLPFRRLVDVLVGPRQATRPQTEVLLNFSADLSRRAAGALKKNQLDHPIIGRMDTACGGDWWRSMALEALRHSVKGNFEPVTHVIAAEYAQRLAAASSMLPVVVSVRRRLHHQPIYHLVFLTRSPYGLWVFADASGKARQVYLRALGKLDDDDETGDMLFTPTDSMEWLIDGEKDKALKIVTANIRALVQ</sequence>
<dbReference type="NCBIfam" id="TIGR04474">
    <property type="entry name" value="tcm_partner"/>
    <property type="match status" value="1"/>
</dbReference>
<accession>A0ABV3GM00</accession>
<gene>
    <name evidence="1" type="primary">tcmP</name>
    <name evidence="1" type="ORF">AB0I59_28020</name>
</gene>
<name>A0ABV3GM00_MICGL</name>
<proteinExistence type="predicted"/>
<dbReference type="RefSeq" id="WP_358137606.1">
    <property type="nucleotide sequence ID" value="NZ_JBFALK010000016.1"/>
</dbReference>
<evidence type="ECO:0000313" key="2">
    <source>
        <dbReference type="Proteomes" id="UP001551675"/>
    </source>
</evidence>
<reference evidence="1 2" key="1">
    <citation type="submission" date="2024-06" db="EMBL/GenBank/DDBJ databases">
        <title>The Natural Products Discovery Center: Release of the First 8490 Sequenced Strains for Exploring Actinobacteria Biosynthetic Diversity.</title>
        <authorList>
            <person name="Kalkreuter E."/>
            <person name="Kautsar S.A."/>
            <person name="Yang D."/>
            <person name="Bader C.D."/>
            <person name="Teijaro C.N."/>
            <person name="Fluegel L."/>
            <person name="Davis C.M."/>
            <person name="Simpson J.R."/>
            <person name="Lauterbach L."/>
            <person name="Steele A.D."/>
            <person name="Gui C."/>
            <person name="Meng S."/>
            <person name="Li G."/>
            <person name="Viehrig K."/>
            <person name="Ye F."/>
            <person name="Su P."/>
            <person name="Kiefer A.F."/>
            <person name="Nichols A."/>
            <person name="Cepeda A.J."/>
            <person name="Yan W."/>
            <person name="Fan B."/>
            <person name="Jiang Y."/>
            <person name="Adhikari A."/>
            <person name="Zheng C.-J."/>
            <person name="Schuster L."/>
            <person name="Cowan T.M."/>
            <person name="Smanski M.J."/>
            <person name="Chevrette M.G."/>
            <person name="De Carvalho L.P.S."/>
            <person name="Shen B."/>
        </authorList>
    </citation>
    <scope>NUCLEOTIDE SEQUENCE [LARGE SCALE GENOMIC DNA]</scope>
    <source>
        <strain evidence="1 2">NPDC050100</strain>
    </source>
</reference>
<organism evidence="1 2">
    <name type="scientific">Microtetraspora glauca</name>
    <dbReference type="NCBI Taxonomy" id="1996"/>
    <lineage>
        <taxon>Bacteria</taxon>
        <taxon>Bacillati</taxon>
        <taxon>Actinomycetota</taxon>
        <taxon>Actinomycetes</taxon>
        <taxon>Streptosporangiales</taxon>
        <taxon>Streptosporangiaceae</taxon>
        <taxon>Microtetraspora</taxon>
    </lineage>
</organism>
<dbReference type="EMBL" id="JBFALK010000016">
    <property type="protein sequence ID" value="MEV0972466.1"/>
    <property type="molecule type" value="Genomic_DNA"/>
</dbReference>
<dbReference type="Proteomes" id="UP001551675">
    <property type="component" value="Unassembled WGS sequence"/>
</dbReference>
<comment type="caution">
    <text evidence="1">The sequence shown here is derived from an EMBL/GenBank/DDBJ whole genome shotgun (WGS) entry which is preliminary data.</text>
</comment>
<dbReference type="InterPro" id="IPR031009">
    <property type="entry name" value="Tcm_partner"/>
</dbReference>
<protein>
    <submittedName>
        <fullName evidence="1">Three-Cys-motif partner protein TcmP</fullName>
    </submittedName>
</protein>